<evidence type="ECO:0000256" key="8">
    <source>
        <dbReference type="ARBA" id="ARBA00022741"/>
    </source>
</evidence>
<evidence type="ECO:0000256" key="3">
    <source>
        <dbReference type="ARBA" id="ARBA00012584"/>
    </source>
</evidence>
<keyword evidence="4" id="KW-0963">Cytoplasm</keyword>
<keyword evidence="13" id="KW-1185">Reference proteome</keyword>
<keyword evidence="9" id="KW-0067">ATP-binding</keyword>
<dbReference type="EC" id="2.7.7.87" evidence="3"/>
<evidence type="ECO:0000256" key="2">
    <source>
        <dbReference type="ARBA" id="ARBA00007663"/>
    </source>
</evidence>
<dbReference type="GO" id="GO:0006450">
    <property type="term" value="P:regulation of translational fidelity"/>
    <property type="evidence" value="ECO:0007669"/>
    <property type="project" value="TreeGrafter"/>
</dbReference>
<evidence type="ECO:0000256" key="9">
    <source>
        <dbReference type="ARBA" id="ARBA00022840"/>
    </source>
</evidence>
<gene>
    <name evidence="12" type="ORF">NCTC10118_00519</name>
</gene>
<comment type="subcellular location">
    <subcellularLocation>
        <location evidence="1">Cytoplasm</location>
    </subcellularLocation>
</comment>
<dbReference type="PANTHER" id="PTHR17490:SF16">
    <property type="entry name" value="THREONYLCARBAMOYL-AMP SYNTHASE"/>
    <property type="match status" value="1"/>
</dbReference>
<evidence type="ECO:0000256" key="11">
    <source>
        <dbReference type="ARBA" id="ARBA00048366"/>
    </source>
</evidence>
<evidence type="ECO:0000256" key="5">
    <source>
        <dbReference type="ARBA" id="ARBA00022679"/>
    </source>
</evidence>
<dbReference type="PROSITE" id="PS51163">
    <property type="entry name" value="YRDC"/>
    <property type="match status" value="1"/>
</dbReference>
<reference evidence="12 13" key="1">
    <citation type="submission" date="2019-01" db="EMBL/GenBank/DDBJ databases">
        <authorList>
            <consortium name="Pathogen Informatics"/>
        </authorList>
    </citation>
    <scope>NUCLEOTIDE SEQUENCE [LARGE SCALE GENOMIC DNA]</scope>
    <source>
        <strain evidence="12 13">NCTC10118</strain>
    </source>
</reference>
<keyword evidence="8" id="KW-0547">Nucleotide-binding</keyword>
<evidence type="ECO:0000313" key="12">
    <source>
        <dbReference type="EMBL" id="VEU63493.1"/>
    </source>
</evidence>
<evidence type="ECO:0000256" key="7">
    <source>
        <dbReference type="ARBA" id="ARBA00022695"/>
    </source>
</evidence>
<name>A0A224AXV3_9BACT</name>
<dbReference type="PANTHER" id="PTHR17490">
    <property type="entry name" value="SUA5"/>
    <property type="match status" value="1"/>
</dbReference>
<dbReference type="OrthoDB" id="397661at2"/>
<evidence type="ECO:0000313" key="13">
    <source>
        <dbReference type="Proteomes" id="UP000289952"/>
    </source>
</evidence>
<dbReference type="GO" id="GO:0008033">
    <property type="term" value="P:tRNA processing"/>
    <property type="evidence" value="ECO:0007669"/>
    <property type="project" value="UniProtKB-KW"/>
</dbReference>
<evidence type="ECO:0000256" key="6">
    <source>
        <dbReference type="ARBA" id="ARBA00022694"/>
    </source>
</evidence>
<dbReference type="GO" id="GO:0003725">
    <property type="term" value="F:double-stranded RNA binding"/>
    <property type="evidence" value="ECO:0007669"/>
    <property type="project" value="InterPro"/>
</dbReference>
<dbReference type="Gene3D" id="3.90.870.10">
    <property type="entry name" value="DHBP synthase"/>
    <property type="match status" value="1"/>
</dbReference>
<organism evidence="12 13">
    <name type="scientific">Mycoplasmopsis bovirhinis</name>
    <dbReference type="NCBI Taxonomy" id="29553"/>
    <lineage>
        <taxon>Bacteria</taxon>
        <taxon>Bacillati</taxon>
        <taxon>Mycoplasmatota</taxon>
        <taxon>Mycoplasmoidales</taxon>
        <taxon>Metamycoplasmataceae</taxon>
        <taxon>Mycoplasmopsis</taxon>
    </lineage>
</organism>
<keyword evidence="7" id="KW-0548">Nucleotidyltransferase</keyword>
<dbReference type="GO" id="GO:0061710">
    <property type="term" value="F:L-threonylcarbamoyladenylate synthase"/>
    <property type="evidence" value="ECO:0007669"/>
    <property type="project" value="UniProtKB-EC"/>
</dbReference>
<dbReference type="InterPro" id="IPR017945">
    <property type="entry name" value="DHBP_synth_RibB-like_a/b_dom"/>
</dbReference>
<sequence>MKHESKLFISTTDTIVGIGGIVSKETLNEIYVIKKRDLNKKIIILVSNYGQLRQFKQWTKEAELISKQYWPGPTTIIINNQGFRIPNHLGLLKLIDKIGPIYMSSANISGQKVINIDQASRVFPEISKIYNFGKPSGKPSTLINLDTNEIIKR</sequence>
<dbReference type="GO" id="GO:0000049">
    <property type="term" value="F:tRNA binding"/>
    <property type="evidence" value="ECO:0007669"/>
    <property type="project" value="TreeGrafter"/>
</dbReference>
<dbReference type="KEGG" id="mboh:CO229_03320"/>
<dbReference type="InterPro" id="IPR050156">
    <property type="entry name" value="TC-AMP_synthase_SUA5"/>
</dbReference>
<keyword evidence="6" id="KW-0819">tRNA processing</keyword>
<comment type="catalytic activity">
    <reaction evidence="11">
        <text>L-threonine + hydrogencarbonate + ATP = L-threonylcarbamoyladenylate + diphosphate + H2O</text>
        <dbReference type="Rhea" id="RHEA:36407"/>
        <dbReference type="ChEBI" id="CHEBI:15377"/>
        <dbReference type="ChEBI" id="CHEBI:17544"/>
        <dbReference type="ChEBI" id="CHEBI:30616"/>
        <dbReference type="ChEBI" id="CHEBI:33019"/>
        <dbReference type="ChEBI" id="CHEBI:57926"/>
        <dbReference type="ChEBI" id="CHEBI:73682"/>
        <dbReference type="EC" id="2.7.7.87"/>
    </reaction>
</comment>
<evidence type="ECO:0000256" key="10">
    <source>
        <dbReference type="ARBA" id="ARBA00029774"/>
    </source>
</evidence>
<dbReference type="SUPFAM" id="SSF55821">
    <property type="entry name" value="YrdC/RibB"/>
    <property type="match status" value="1"/>
</dbReference>
<dbReference type="GO" id="GO:0005737">
    <property type="term" value="C:cytoplasm"/>
    <property type="evidence" value="ECO:0007669"/>
    <property type="project" value="UniProtKB-SubCell"/>
</dbReference>
<dbReference type="Proteomes" id="UP000289952">
    <property type="component" value="Chromosome"/>
</dbReference>
<accession>A0A224AXV3</accession>
<evidence type="ECO:0000256" key="1">
    <source>
        <dbReference type="ARBA" id="ARBA00004496"/>
    </source>
</evidence>
<protein>
    <recommendedName>
        <fullName evidence="10">L-threonylcarbamoyladenylate synthase</fullName>
        <ecNumber evidence="3">2.7.7.87</ecNumber>
    </recommendedName>
    <alternativeName>
        <fullName evidence="10">L-threonylcarbamoyladenylate synthase</fullName>
    </alternativeName>
</protein>
<comment type="similarity">
    <text evidence="2">Belongs to the SUA5 family.</text>
</comment>
<evidence type="ECO:0000256" key="4">
    <source>
        <dbReference type="ARBA" id="ARBA00022490"/>
    </source>
</evidence>
<keyword evidence="5" id="KW-0808">Transferase</keyword>
<dbReference type="RefSeq" id="WP_099309642.1">
    <property type="nucleotide sequence ID" value="NZ_AP018135.1"/>
</dbReference>
<dbReference type="AlphaFoldDB" id="A0A224AXV3"/>
<dbReference type="EMBL" id="LR214972">
    <property type="protein sequence ID" value="VEU63493.1"/>
    <property type="molecule type" value="Genomic_DNA"/>
</dbReference>
<dbReference type="GO" id="GO:0005524">
    <property type="term" value="F:ATP binding"/>
    <property type="evidence" value="ECO:0007669"/>
    <property type="project" value="UniProtKB-KW"/>
</dbReference>
<dbReference type="Pfam" id="PF01300">
    <property type="entry name" value="Sua5_yciO_yrdC"/>
    <property type="match status" value="1"/>
</dbReference>
<proteinExistence type="inferred from homology"/>
<dbReference type="InterPro" id="IPR006070">
    <property type="entry name" value="Sua5-like_dom"/>
</dbReference>